<dbReference type="GO" id="GO:0006508">
    <property type="term" value="P:proteolysis"/>
    <property type="evidence" value="ECO:0007669"/>
    <property type="project" value="InterPro"/>
</dbReference>
<dbReference type="InterPro" id="IPR029058">
    <property type="entry name" value="AB_hydrolase_fold"/>
</dbReference>
<dbReference type="Pfam" id="PF00326">
    <property type="entry name" value="Peptidase_S9"/>
    <property type="match status" value="1"/>
</dbReference>
<evidence type="ECO:0000259" key="2">
    <source>
        <dbReference type="Pfam" id="PF00326"/>
    </source>
</evidence>
<protein>
    <submittedName>
        <fullName evidence="4">Peptidase S9, prolyl oligopeptidase, catalytic domain, alpha/Beta hydrolase</fullName>
    </submittedName>
</protein>
<evidence type="ECO:0000313" key="4">
    <source>
        <dbReference type="EMBL" id="WQF89906.1"/>
    </source>
</evidence>
<reference evidence="5" key="1">
    <citation type="journal article" date="2023" name="bioRxiv">
        <title>Complete genome of the Medicago anthracnose fungus, Colletotrichum destructivum, reveals a mini-chromosome-like region within a core chromosome.</title>
        <authorList>
            <person name="Lapalu N."/>
            <person name="Simon A."/>
            <person name="Lu A."/>
            <person name="Plaumann P.-L."/>
            <person name="Amselem J."/>
            <person name="Pigne S."/>
            <person name="Auger A."/>
            <person name="Koch C."/>
            <person name="Dallery J.-F."/>
            <person name="O'Connell R.J."/>
        </authorList>
    </citation>
    <scope>NUCLEOTIDE SEQUENCE [LARGE SCALE GENOMIC DNA]</scope>
    <source>
        <strain evidence="5">CBS 520.97</strain>
    </source>
</reference>
<sequence>MPRRKFNSAGRCPAPPAGPAGLVCAFGDPSARPCGTPEFPGTSRNRPDATPDFPLPCCRRLLLPHNSSAVNCQTPRLSVGDSNEHRGPPPNFKEVLLSYLGCPRHIVTPDSQRLCLFAFLSARLCGCIRENLPLPNRTTPQKDLPQRAEVTESLVMASPTTPFRAVYKAIGQQEIDVDIYLPPPGNPDKSTHPVVINIHGGAFMLGSSKMVNRDQVADCLDRGWIVLAPNHRLCPQISLLNGPMRDCRDLLEWVYSGQLQRVLDTTQEGSYAVDNDHVFAFGTSSGGTLALGLGFGVPRPVAGIFDMYGPSNFTHPFWEKPLPHVAARLPPGLTQDFLNKVFDEDPVPIEGGVSLEGQAQGPPNFDDPRQAFAMTQIASGKVMNAIVPDGNWDAVDPLRNITASFPPTFIVHGQADTMVPLELSQGLLEVLRENGVRSGLREIPGEEHTFAARMKVGSQTWNLQREGFEFLDSLIERV</sequence>
<dbReference type="PANTHER" id="PTHR48081:SF3">
    <property type="entry name" value="ALPHA_BETA HYDROLASE FOLD-3 DOMAIN-CONTAINING PROTEIN"/>
    <property type="match status" value="1"/>
</dbReference>
<evidence type="ECO:0000256" key="1">
    <source>
        <dbReference type="ARBA" id="ARBA00022801"/>
    </source>
</evidence>
<organism evidence="4 5">
    <name type="scientific">Colletotrichum destructivum</name>
    <dbReference type="NCBI Taxonomy" id="34406"/>
    <lineage>
        <taxon>Eukaryota</taxon>
        <taxon>Fungi</taxon>
        <taxon>Dikarya</taxon>
        <taxon>Ascomycota</taxon>
        <taxon>Pezizomycotina</taxon>
        <taxon>Sordariomycetes</taxon>
        <taxon>Hypocreomycetidae</taxon>
        <taxon>Glomerellales</taxon>
        <taxon>Glomerellaceae</taxon>
        <taxon>Colletotrichum</taxon>
        <taxon>Colletotrichum destructivum species complex</taxon>
    </lineage>
</organism>
<dbReference type="Proteomes" id="UP001322277">
    <property type="component" value="Chromosome 10"/>
</dbReference>
<feature type="domain" description="BD-FAE-like" evidence="3">
    <location>
        <begin position="178"/>
        <end position="294"/>
    </location>
</feature>
<gene>
    <name evidence="4" type="ORF">CDEST_14920</name>
</gene>
<dbReference type="InterPro" id="IPR049492">
    <property type="entry name" value="BD-FAE-like_dom"/>
</dbReference>
<dbReference type="EMBL" id="CP137314">
    <property type="protein sequence ID" value="WQF89906.1"/>
    <property type="molecule type" value="Genomic_DNA"/>
</dbReference>
<dbReference type="Gene3D" id="3.40.50.1820">
    <property type="entry name" value="alpha/beta hydrolase"/>
    <property type="match status" value="1"/>
</dbReference>
<dbReference type="GO" id="GO:0008236">
    <property type="term" value="F:serine-type peptidase activity"/>
    <property type="evidence" value="ECO:0007669"/>
    <property type="project" value="InterPro"/>
</dbReference>
<dbReference type="KEGG" id="cdet:87951420"/>
<keyword evidence="1 4" id="KW-0378">Hydrolase</keyword>
<keyword evidence="5" id="KW-1185">Reference proteome</keyword>
<dbReference type="InterPro" id="IPR050300">
    <property type="entry name" value="GDXG_lipolytic_enzyme"/>
</dbReference>
<dbReference type="SUPFAM" id="SSF53474">
    <property type="entry name" value="alpha/beta-Hydrolases"/>
    <property type="match status" value="1"/>
</dbReference>
<dbReference type="Pfam" id="PF20434">
    <property type="entry name" value="BD-FAE"/>
    <property type="match status" value="1"/>
</dbReference>
<proteinExistence type="predicted"/>
<name>A0AAX4J318_9PEZI</name>
<dbReference type="RefSeq" id="XP_062787127.1">
    <property type="nucleotide sequence ID" value="XM_062931076.1"/>
</dbReference>
<dbReference type="PANTHER" id="PTHR48081">
    <property type="entry name" value="AB HYDROLASE SUPERFAMILY PROTEIN C4A8.06C"/>
    <property type="match status" value="1"/>
</dbReference>
<dbReference type="GeneID" id="87951420"/>
<evidence type="ECO:0000259" key="3">
    <source>
        <dbReference type="Pfam" id="PF20434"/>
    </source>
</evidence>
<feature type="domain" description="Peptidase S9 prolyl oligopeptidase catalytic" evidence="2">
    <location>
        <begin position="392"/>
        <end position="451"/>
    </location>
</feature>
<evidence type="ECO:0000313" key="5">
    <source>
        <dbReference type="Proteomes" id="UP001322277"/>
    </source>
</evidence>
<dbReference type="AlphaFoldDB" id="A0AAX4J318"/>
<dbReference type="InterPro" id="IPR001375">
    <property type="entry name" value="Peptidase_S9_cat"/>
</dbReference>
<accession>A0AAX4J318</accession>